<evidence type="ECO:0000256" key="1">
    <source>
        <dbReference type="ARBA" id="ARBA00004586"/>
    </source>
</evidence>
<gene>
    <name evidence="13" type="ORF">CTAYLR_008187</name>
</gene>
<keyword evidence="3" id="KW-0808">Transferase</keyword>
<comment type="caution">
    <text evidence="13">The sequence shown here is derived from an EMBL/GenBank/DDBJ whole genome shotgun (WGS) entry which is preliminary data.</text>
</comment>
<dbReference type="InterPro" id="IPR016135">
    <property type="entry name" value="UBQ-conjugating_enzyme/RWD"/>
</dbReference>
<dbReference type="EMBL" id="JAQMWT010000495">
    <property type="protein sequence ID" value="KAJ8600574.1"/>
    <property type="molecule type" value="Genomic_DNA"/>
</dbReference>
<dbReference type="SMART" id="SM00212">
    <property type="entry name" value="UBCc"/>
    <property type="match status" value="1"/>
</dbReference>
<feature type="domain" description="UBC core" evidence="12">
    <location>
        <begin position="4"/>
        <end position="161"/>
    </location>
</feature>
<comment type="subcellular location">
    <subcellularLocation>
        <location evidence="1">Endoplasmic reticulum membrane</location>
    </subcellularLocation>
</comment>
<accession>A0AAD7UBC0</accession>
<evidence type="ECO:0000256" key="4">
    <source>
        <dbReference type="ARBA" id="ARBA00022692"/>
    </source>
</evidence>
<proteinExistence type="predicted"/>
<sequence>MNDLAVKRLQREYNAIRKSPIPNITARPLESNILEWHYVIEGTQDTPYEGGFYHGKLKFPTEYPLRPPAVLMMTPSGRFKTNRRLCLSMSDFHPESWNPMWSVSTILTGLYSFMLENHPTLGSIDATHEQRRRLAAQSLAFNCADSNFRDLFSDLVDLHDQRQQRVSDQPADLHDLPAPNGPAAAAAAADMAHHNAGEPRPLCFLACVGATLALLALVFVAHYPS</sequence>
<dbReference type="InterPro" id="IPR050113">
    <property type="entry name" value="Ub_conjugating_enzyme"/>
</dbReference>
<reference evidence="13" key="1">
    <citation type="submission" date="2023-01" db="EMBL/GenBank/DDBJ databases">
        <title>Metagenome sequencing of chrysophaentin producing Chrysophaeum taylorii.</title>
        <authorList>
            <person name="Davison J."/>
            <person name="Bewley C."/>
        </authorList>
    </citation>
    <scope>NUCLEOTIDE SEQUENCE</scope>
    <source>
        <strain evidence="13">NIES-1699</strain>
    </source>
</reference>
<dbReference type="PANTHER" id="PTHR24067">
    <property type="entry name" value="UBIQUITIN-CONJUGATING ENZYME E2"/>
    <property type="match status" value="1"/>
</dbReference>
<evidence type="ECO:0000256" key="7">
    <source>
        <dbReference type="ARBA" id="ARBA00022824"/>
    </source>
</evidence>
<name>A0AAD7UBC0_9STRA</name>
<evidence type="ECO:0000256" key="8">
    <source>
        <dbReference type="ARBA" id="ARBA00022840"/>
    </source>
</evidence>
<dbReference type="PROSITE" id="PS50127">
    <property type="entry name" value="UBC_2"/>
    <property type="match status" value="1"/>
</dbReference>
<keyword evidence="4 11" id="KW-0812">Transmembrane</keyword>
<dbReference type="EC" id="2.3.2.23" evidence="2"/>
<evidence type="ECO:0000256" key="9">
    <source>
        <dbReference type="ARBA" id="ARBA00022989"/>
    </source>
</evidence>
<dbReference type="Proteomes" id="UP001230188">
    <property type="component" value="Unassembled WGS sequence"/>
</dbReference>
<dbReference type="Pfam" id="PF00179">
    <property type="entry name" value="UQ_con"/>
    <property type="match status" value="1"/>
</dbReference>
<evidence type="ECO:0000256" key="6">
    <source>
        <dbReference type="ARBA" id="ARBA00022786"/>
    </source>
</evidence>
<keyword evidence="7" id="KW-0256">Endoplasmic reticulum</keyword>
<dbReference type="AlphaFoldDB" id="A0AAD7UBC0"/>
<organism evidence="13 14">
    <name type="scientific">Chrysophaeum taylorii</name>
    <dbReference type="NCBI Taxonomy" id="2483200"/>
    <lineage>
        <taxon>Eukaryota</taxon>
        <taxon>Sar</taxon>
        <taxon>Stramenopiles</taxon>
        <taxon>Ochrophyta</taxon>
        <taxon>Pelagophyceae</taxon>
        <taxon>Pelagomonadales</taxon>
        <taxon>Pelagomonadaceae</taxon>
        <taxon>Chrysophaeum</taxon>
    </lineage>
</organism>
<dbReference type="CDD" id="cd23799">
    <property type="entry name" value="UBCc_UBE2J"/>
    <property type="match status" value="1"/>
</dbReference>
<evidence type="ECO:0000256" key="10">
    <source>
        <dbReference type="ARBA" id="ARBA00023136"/>
    </source>
</evidence>
<keyword evidence="9 11" id="KW-1133">Transmembrane helix</keyword>
<evidence type="ECO:0000259" key="12">
    <source>
        <dbReference type="PROSITE" id="PS50127"/>
    </source>
</evidence>
<dbReference type="GO" id="GO:0005789">
    <property type="term" value="C:endoplasmic reticulum membrane"/>
    <property type="evidence" value="ECO:0007669"/>
    <property type="project" value="UniProtKB-SubCell"/>
</dbReference>
<keyword evidence="10 11" id="KW-0472">Membrane</keyword>
<dbReference type="Gene3D" id="3.10.110.10">
    <property type="entry name" value="Ubiquitin Conjugating Enzyme"/>
    <property type="match status" value="1"/>
</dbReference>
<feature type="transmembrane region" description="Helical" evidence="11">
    <location>
        <begin position="202"/>
        <end position="223"/>
    </location>
</feature>
<keyword evidence="14" id="KW-1185">Reference proteome</keyword>
<keyword evidence="5" id="KW-0547">Nucleotide-binding</keyword>
<dbReference type="GO" id="GO:0061631">
    <property type="term" value="F:ubiquitin conjugating enzyme activity"/>
    <property type="evidence" value="ECO:0007669"/>
    <property type="project" value="UniProtKB-EC"/>
</dbReference>
<dbReference type="SUPFAM" id="SSF54495">
    <property type="entry name" value="UBC-like"/>
    <property type="match status" value="1"/>
</dbReference>
<evidence type="ECO:0000256" key="3">
    <source>
        <dbReference type="ARBA" id="ARBA00022679"/>
    </source>
</evidence>
<keyword evidence="8" id="KW-0067">ATP-binding</keyword>
<evidence type="ECO:0000256" key="11">
    <source>
        <dbReference type="SAM" id="Phobius"/>
    </source>
</evidence>
<keyword evidence="6" id="KW-0833">Ubl conjugation pathway</keyword>
<evidence type="ECO:0000256" key="5">
    <source>
        <dbReference type="ARBA" id="ARBA00022741"/>
    </source>
</evidence>
<evidence type="ECO:0000313" key="13">
    <source>
        <dbReference type="EMBL" id="KAJ8600574.1"/>
    </source>
</evidence>
<dbReference type="InterPro" id="IPR000608">
    <property type="entry name" value="UBC"/>
</dbReference>
<evidence type="ECO:0000313" key="14">
    <source>
        <dbReference type="Proteomes" id="UP001230188"/>
    </source>
</evidence>
<protein>
    <recommendedName>
        <fullName evidence="2">E2 ubiquitin-conjugating enzyme</fullName>
        <ecNumber evidence="2">2.3.2.23</ecNumber>
    </recommendedName>
</protein>
<evidence type="ECO:0000256" key="2">
    <source>
        <dbReference type="ARBA" id="ARBA00012486"/>
    </source>
</evidence>
<dbReference type="FunFam" id="3.10.110.10:FF:000023">
    <property type="entry name" value="Ubiquitin-conjugating enzyme E2 J2"/>
    <property type="match status" value="1"/>
</dbReference>
<dbReference type="GO" id="GO:0005524">
    <property type="term" value="F:ATP binding"/>
    <property type="evidence" value="ECO:0007669"/>
    <property type="project" value="UniProtKB-KW"/>
</dbReference>